<keyword evidence="5" id="KW-1185">Reference proteome</keyword>
<comment type="caution">
    <text evidence="4">The sequence shown here is derived from an EMBL/GenBank/DDBJ whole genome shotgun (WGS) entry which is preliminary data.</text>
</comment>
<proteinExistence type="inferred from homology"/>
<dbReference type="InterPro" id="IPR026040">
    <property type="entry name" value="HyI-like"/>
</dbReference>
<dbReference type="Gene3D" id="3.20.20.150">
    <property type="entry name" value="Divalent-metal-dependent TIM barrel enzymes"/>
    <property type="match status" value="1"/>
</dbReference>
<dbReference type="SUPFAM" id="SSF51658">
    <property type="entry name" value="Xylose isomerase-like"/>
    <property type="match status" value="1"/>
</dbReference>
<feature type="domain" description="Xylose isomerase-like TIM barrel" evidence="3">
    <location>
        <begin position="20"/>
        <end position="240"/>
    </location>
</feature>
<dbReference type="InterPro" id="IPR036237">
    <property type="entry name" value="Xyl_isomerase-like_sf"/>
</dbReference>
<evidence type="ECO:0000259" key="3">
    <source>
        <dbReference type="Pfam" id="PF01261"/>
    </source>
</evidence>
<dbReference type="InterPro" id="IPR013022">
    <property type="entry name" value="Xyl_isomerase-like_TIM-brl"/>
</dbReference>
<sequence>MYPVVNLGLLFTELPWRRRFAAAAETGFDRVEFPWPPLPPDEVTGLVRAAGVQVALLNMDAGDLAAGQRGYSNDPRRTARWRDDLRRAVELARDIGCPLVNVLAGRRLPELDERDQLSCLTDNLRWAADLAEAAGLKLVVEPINDHDIPGYLLPRVSDVIALLDQVGRPVVELQLDAYHVAAMGDDVTKTVAAAAGVLGHVQIADFPGRHEPGTGALDVDALLAALGAAGYDGGLALEYVPTLPSAASLRAVAARYPRLGPIR</sequence>
<reference evidence="5" key="1">
    <citation type="journal article" date="2019" name="Int. J. Syst. Evol. Microbiol.">
        <title>The Global Catalogue of Microorganisms (GCM) 10K type strain sequencing project: providing services to taxonomists for standard genome sequencing and annotation.</title>
        <authorList>
            <consortium name="The Broad Institute Genomics Platform"/>
            <consortium name="The Broad Institute Genome Sequencing Center for Infectious Disease"/>
            <person name="Wu L."/>
            <person name="Ma J."/>
        </authorList>
    </citation>
    <scope>NUCLEOTIDE SEQUENCE [LARGE SCALE GENOMIC DNA]</scope>
    <source>
        <strain evidence="5">JCM 3175</strain>
    </source>
</reference>
<dbReference type="EMBL" id="BAABGU010000022">
    <property type="protein sequence ID" value="GAA4573761.1"/>
    <property type="molecule type" value="Genomic_DNA"/>
</dbReference>
<dbReference type="PANTHER" id="PTHR43489:SF6">
    <property type="entry name" value="HYDROXYPYRUVATE ISOMERASE-RELATED"/>
    <property type="match status" value="1"/>
</dbReference>
<dbReference type="Proteomes" id="UP001500307">
    <property type="component" value="Unassembled WGS sequence"/>
</dbReference>
<evidence type="ECO:0000256" key="1">
    <source>
        <dbReference type="ARBA" id="ARBA00023235"/>
    </source>
</evidence>
<dbReference type="Pfam" id="PF01261">
    <property type="entry name" value="AP_endonuc_2"/>
    <property type="match status" value="1"/>
</dbReference>
<dbReference type="PANTHER" id="PTHR43489">
    <property type="entry name" value="ISOMERASE"/>
    <property type="match status" value="1"/>
</dbReference>
<dbReference type="InterPro" id="IPR050417">
    <property type="entry name" value="Sugar_Epim/Isomerase"/>
</dbReference>
<evidence type="ECO:0000256" key="2">
    <source>
        <dbReference type="PIRNR" id="PIRNR006241"/>
    </source>
</evidence>
<organism evidence="4 5">
    <name type="scientific">Micromonospora coerulea</name>
    <dbReference type="NCBI Taxonomy" id="47856"/>
    <lineage>
        <taxon>Bacteria</taxon>
        <taxon>Bacillati</taxon>
        <taxon>Actinomycetota</taxon>
        <taxon>Actinomycetes</taxon>
        <taxon>Micromonosporales</taxon>
        <taxon>Micromonosporaceae</taxon>
        <taxon>Micromonospora</taxon>
    </lineage>
</organism>
<dbReference type="PIRSF" id="PIRSF006241">
    <property type="entry name" value="HyI"/>
    <property type="match status" value="1"/>
</dbReference>
<keyword evidence="1 2" id="KW-0413">Isomerase</keyword>
<accession>A0ABP8SQE7</accession>
<dbReference type="RefSeq" id="WP_346121600.1">
    <property type="nucleotide sequence ID" value="NZ_BAABGU010000022.1"/>
</dbReference>
<evidence type="ECO:0000313" key="4">
    <source>
        <dbReference type="EMBL" id="GAA4573761.1"/>
    </source>
</evidence>
<name>A0ABP8SQE7_9ACTN</name>
<gene>
    <name evidence="4" type="ORF">GCM10023176_39420</name>
</gene>
<protein>
    <submittedName>
        <fullName evidence="4">TIM barrel protein</fullName>
    </submittedName>
</protein>
<evidence type="ECO:0000313" key="5">
    <source>
        <dbReference type="Proteomes" id="UP001500307"/>
    </source>
</evidence>
<comment type="similarity">
    <text evidence="2">Belongs to the hyi family.</text>
</comment>